<keyword evidence="2" id="KW-1185">Reference proteome</keyword>
<reference evidence="1" key="1">
    <citation type="submission" date="2019-10" db="EMBL/GenBank/DDBJ databases">
        <authorList>
            <consortium name="DOE Joint Genome Institute"/>
            <person name="Kuo A."/>
            <person name="Miyauchi S."/>
            <person name="Kiss E."/>
            <person name="Drula E."/>
            <person name="Kohler A."/>
            <person name="Sanchez-Garcia M."/>
            <person name="Andreopoulos B."/>
            <person name="Barry K.W."/>
            <person name="Bonito G."/>
            <person name="Buee M."/>
            <person name="Carver A."/>
            <person name="Chen C."/>
            <person name="Cichocki N."/>
            <person name="Clum A."/>
            <person name="Culley D."/>
            <person name="Crous P.W."/>
            <person name="Fauchery L."/>
            <person name="Girlanda M."/>
            <person name="Hayes R."/>
            <person name="Keri Z."/>
            <person name="Labutti K."/>
            <person name="Lipzen A."/>
            <person name="Lombard V."/>
            <person name="Magnuson J."/>
            <person name="Maillard F."/>
            <person name="Morin E."/>
            <person name="Murat C."/>
            <person name="Nolan M."/>
            <person name="Ohm R."/>
            <person name="Pangilinan J."/>
            <person name="Pereira M."/>
            <person name="Perotto S."/>
            <person name="Peter M."/>
            <person name="Riley R."/>
            <person name="Sitrit Y."/>
            <person name="Stielow B."/>
            <person name="Szollosi G."/>
            <person name="Zifcakova L."/>
            <person name="Stursova M."/>
            <person name="Spatafora J.W."/>
            <person name="Tedersoo L."/>
            <person name="Vaario L.-M."/>
            <person name="Yamada A."/>
            <person name="Yan M."/>
            <person name="Wang P."/>
            <person name="Xu J."/>
            <person name="Bruns T."/>
            <person name="Baldrian P."/>
            <person name="Vilgalys R."/>
            <person name="Henrissat B."/>
            <person name="Grigoriev I.V."/>
            <person name="Hibbett D."/>
            <person name="Nagy L.G."/>
            <person name="Martin F.M."/>
        </authorList>
    </citation>
    <scope>NUCLEOTIDE SEQUENCE</scope>
    <source>
        <strain evidence="1">P2</strain>
    </source>
</reference>
<sequence>MIPGVRSTNDNHRRPLWVFEVLNSPICRGRALIRSPPSPEVSHMTTGFLQVRVGRSSCDDDGPPPRQPVVPSFIRIARQYVAILRRVPVGVQGLRSTLCLSPYCQVCRNPNQNRFHPGQTIARIRVFGGNAIGYLQSRLRSTGACSPNVSVQYASSSLNPLKWNINPPAAPS</sequence>
<proteinExistence type="predicted"/>
<dbReference type="Proteomes" id="UP000886501">
    <property type="component" value="Unassembled WGS sequence"/>
</dbReference>
<gene>
    <name evidence="1" type="ORF">BDM02DRAFT_597496</name>
</gene>
<evidence type="ECO:0000313" key="1">
    <source>
        <dbReference type="EMBL" id="KAF9645322.1"/>
    </source>
</evidence>
<reference evidence="1" key="2">
    <citation type="journal article" date="2020" name="Nat. Commun.">
        <title>Large-scale genome sequencing of mycorrhizal fungi provides insights into the early evolution of symbiotic traits.</title>
        <authorList>
            <person name="Miyauchi S."/>
            <person name="Kiss E."/>
            <person name="Kuo A."/>
            <person name="Drula E."/>
            <person name="Kohler A."/>
            <person name="Sanchez-Garcia M."/>
            <person name="Morin E."/>
            <person name="Andreopoulos B."/>
            <person name="Barry K.W."/>
            <person name="Bonito G."/>
            <person name="Buee M."/>
            <person name="Carver A."/>
            <person name="Chen C."/>
            <person name="Cichocki N."/>
            <person name="Clum A."/>
            <person name="Culley D."/>
            <person name="Crous P.W."/>
            <person name="Fauchery L."/>
            <person name="Girlanda M."/>
            <person name="Hayes R.D."/>
            <person name="Keri Z."/>
            <person name="LaButti K."/>
            <person name="Lipzen A."/>
            <person name="Lombard V."/>
            <person name="Magnuson J."/>
            <person name="Maillard F."/>
            <person name="Murat C."/>
            <person name="Nolan M."/>
            <person name="Ohm R.A."/>
            <person name="Pangilinan J."/>
            <person name="Pereira M.F."/>
            <person name="Perotto S."/>
            <person name="Peter M."/>
            <person name="Pfister S."/>
            <person name="Riley R."/>
            <person name="Sitrit Y."/>
            <person name="Stielow J.B."/>
            <person name="Szollosi G."/>
            <person name="Zifcakova L."/>
            <person name="Stursova M."/>
            <person name="Spatafora J.W."/>
            <person name="Tedersoo L."/>
            <person name="Vaario L.M."/>
            <person name="Yamada A."/>
            <person name="Yan M."/>
            <person name="Wang P."/>
            <person name="Xu J."/>
            <person name="Bruns T."/>
            <person name="Baldrian P."/>
            <person name="Vilgalys R."/>
            <person name="Dunand C."/>
            <person name="Henrissat B."/>
            <person name="Grigoriev I.V."/>
            <person name="Hibbett D."/>
            <person name="Nagy L.G."/>
            <person name="Martin F.M."/>
        </authorList>
    </citation>
    <scope>NUCLEOTIDE SEQUENCE</scope>
    <source>
        <strain evidence="1">P2</strain>
    </source>
</reference>
<comment type="caution">
    <text evidence="1">The sequence shown here is derived from an EMBL/GenBank/DDBJ whole genome shotgun (WGS) entry which is preliminary data.</text>
</comment>
<protein>
    <submittedName>
        <fullName evidence="1">Uncharacterized protein</fullName>
    </submittedName>
</protein>
<dbReference type="EMBL" id="MU118095">
    <property type="protein sequence ID" value="KAF9645322.1"/>
    <property type="molecule type" value="Genomic_DNA"/>
</dbReference>
<evidence type="ECO:0000313" key="2">
    <source>
        <dbReference type="Proteomes" id="UP000886501"/>
    </source>
</evidence>
<name>A0ACB6Z713_THEGA</name>
<accession>A0ACB6Z713</accession>
<organism evidence="1 2">
    <name type="scientific">Thelephora ganbajun</name>
    <name type="common">Ganba fungus</name>
    <dbReference type="NCBI Taxonomy" id="370292"/>
    <lineage>
        <taxon>Eukaryota</taxon>
        <taxon>Fungi</taxon>
        <taxon>Dikarya</taxon>
        <taxon>Basidiomycota</taxon>
        <taxon>Agaricomycotina</taxon>
        <taxon>Agaricomycetes</taxon>
        <taxon>Thelephorales</taxon>
        <taxon>Thelephoraceae</taxon>
        <taxon>Thelephora</taxon>
    </lineage>
</organism>